<gene>
    <name evidence="1 3" type="ORF">P152DRAFT_460422</name>
</gene>
<dbReference type="GeneID" id="54420475"/>
<reference evidence="1 3" key="1">
    <citation type="submission" date="2020-01" db="EMBL/GenBank/DDBJ databases">
        <authorList>
            <consortium name="DOE Joint Genome Institute"/>
            <person name="Haridas S."/>
            <person name="Albert R."/>
            <person name="Binder M."/>
            <person name="Bloem J."/>
            <person name="Labutti K."/>
            <person name="Salamov A."/>
            <person name="Andreopoulos B."/>
            <person name="Baker S.E."/>
            <person name="Barry K."/>
            <person name="Bills G."/>
            <person name="Bluhm B.H."/>
            <person name="Cannon C."/>
            <person name="Castanera R."/>
            <person name="Culley D.E."/>
            <person name="Daum C."/>
            <person name="Ezra D."/>
            <person name="Gonzalez J.B."/>
            <person name="Henrissat B."/>
            <person name="Kuo A."/>
            <person name="Liang C."/>
            <person name="Lipzen A."/>
            <person name="Lutzoni F."/>
            <person name="Magnuson J."/>
            <person name="Mondo S."/>
            <person name="Nolan M."/>
            <person name="Ohm R."/>
            <person name="Pangilinan J."/>
            <person name="Park H.-J."/>
            <person name="Ramirez L."/>
            <person name="Alfaro M."/>
            <person name="Sun H."/>
            <person name="Tritt A."/>
            <person name="Yoshinaga Y."/>
            <person name="Zwiers L.-H."/>
            <person name="Turgeon B.G."/>
            <person name="Goodwin S.B."/>
            <person name="Spatafora J.W."/>
            <person name="Crous P.W."/>
            <person name="Grigoriev I.V."/>
        </authorList>
    </citation>
    <scope>NUCLEOTIDE SEQUENCE</scope>
    <source>
        <strain evidence="1 3">CBS 781.70</strain>
    </source>
</reference>
<sequence>MQGRRRFLGEGFVGCVAPLYRASNKCTQICVCRMRFTLRRDAPGDVSAGSILRCDSNQRSYQLPRCFFPFRLLGLWGWTWSSEVEIGPAQWRSYKSRCPPGTMQKQDIPLKLAFTSLAILERESGSIFQCKRRLVLKHHRWSLGLSTDGSVPEPNGALETEARAISSTMIP</sequence>
<name>A0A6G1FWU8_9PEZI</name>
<dbReference type="EMBL" id="ML975166">
    <property type="protein sequence ID" value="KAF1810317.1"/>
    <property type="molecule type" value="Genomic_DNA"/>
</dbReference>
<proteinExistence type="predicted"/>
<organism evidence="1">
    <name type="scientific">Eremomyces bilateralis CBS 781.70</name>
    <dbReference type="NCBI Taxonomy" id="1392243"/>
    <lineage>
        <taxon>Eukaryota</taxon>
        <taxon>Fungi</taxon>
        <taxon>Dikarya</taxon>
        <taxon>Ascomycota</taxon>
        <taxon>Pezizomycotina</taxon>
        <taxon>Dothideomycetes</taxon>
        <taxon>Dothideomycetes incertae sedis</taxon>
        <taxon>Eremomycetales</taxon>
        <taxon>Eremomycetaceae</taxon>
        <taxon>Eremomyces</taxon>
    </lineage>
</organism>
<protein>
    <submittedName>
        <fullName evidence="1 3">Uncharacterized protein</fullName>
    </submittedName>
</protein>
<accession>A0A6G1FWU8</accession>
<evidence type="ECO:0000313" key="2">
    <source>
        <dbReference type="Proteomes" id="UP000504638"/>
    </source>
</evidence>
<reference evidence="3" key="2">
    <citation type="submission" date="2020-04" db="EMBL/GenBank/DDBJ databases">
        <authorList>
            <consortium name="NCBI Genome Project"/>
        </authorList>
    </citation>
    <scope>NUCLEOTIDE SEQUENCE</scope>
    <source>
        <strain evidence="3">CBS 781.70</strain>
    </source>
</reference>
<dbReference type="AlphaFoldDB" id="A0A6G1FWU8"/>
<keyword evidence="2" id="KW-1185">Reference proteome</keyword>
<evidence type="ECO:0000313" key="1">
    <source>
        <dbReference type="EMBL" id="KAF1810317.1"/>
    </source>
</evidence>
<reference evidence="3" key="3">
    <citation type="submission" date="2025-04" db="UniProtKB">
        <authorList>
            <consortium name="RefSeq"/>
        </authorList>
    </citation>
    <scope>IDENTIFICATION</scope>
    <source>
        <strain evidence="3">CBS 781.70</strain>
    </source>
</reference>
<dbReference type="Proteomes" id="UP000504638">
    <property type="component" value="Unplaced"/>
</dbReference>
<evidence type="ECO:0000313" key="3">
    <source>
        <dbReference type="RefSeq" id="XP_033531948.1"/>
    </source>
</evidence>
<dbReference type="RefSeq" id="XP_033531948.1">
    <property type="nucleotide sequence ID" value="XM_033679905.1"/>
</dbReference>